<evidence type="ECO:0000256" key="1">
    <source>
        <dbReference type="SAM" id="Phobius"/>
    </source>
</evidence>
<dbReference type="EMBL" id="JAEEGC010000017">
    <property type="protein sequence ID" value="MBV7272039.1"/>
    <property type="molecule type" value="Genomic_DNA"/>
</dbReference>
<protein>
    <recommendedName>
        <fullName evidence="4">TM2 domain-containing protein</fullName>
    </recommendedName>
</protein>
<evidence type="ECO:0000313" key="2">
    <source>
        <dbReference type="EMBL" id="MBV7272039.1"/>
    </source>
</evidence>
<reference evidence="2" key="1">
    <citation type="submission" date="2020-12" db="EMBL/GenBank/DDBJ databases">
        <title>Clostridium thailandense sp. nov., a novel acetogenic bacterium isolated from peat land soil in Thailand.</title>
        <authorList>
            <person name="Chaikitkaew S."/>
            <person name="Birkeland N.K."/>
        </authorList>
    </citation>
    <scope>NUCLEOTIDE SEQUENCE</scope>
    <source>
        <strain evidence="2">PL3</strain>
    </source>
</reference>
<sequence length="170" mass="19554">MKHSRSVASFFSLLPGAGHMYLGLTRQGIQLMLLFFSDLFISTSFSLEFLGVFLPIIWFYSIFDVRTKSLYEGTLPNNNLPIFSDIDSIDDIFKNKPAEKYIAYILILMGFLSLLNNIVIPILGRYYDYQILLYVKHFIISLILIAIGVILLKGKKITIRRGDELCKRDE</sequence>
<accession>A0A949TX33</accession>
<evidence type="ECO:0008006" key="4">
    <source>
        <dbReference type="Google" id="ProtNLM"/>
    </source>
</evidence>
<keyword evidence="1" id="KW-0472">Membrane</keyword>
<keyword evidence="3" id="KW-1185">Reference proteome</keyword>
<comment type="caution">
    <text evidence="2">The sequence shown here is derived from an EMBL/GenBank/DDBJ whole genome shotgun (WGS) entry which is preliminary data.</text>
</comment>
<feature type="transmembrane region" description="Helical" evidence="1">
    <location>
        <begin position="129"/>
        <end position="152"/>
    </location>
</feature>
<keyword evidence="1" id="KW-0812">Transmembrane</keyword>
<organism evidence="2 3">
    <name type="scientific">Clostridium thailandense</name>
    <dbReference type="NCBI Taxonomy" id="2794346"/>
    <lineage>
        <taxon>Bacteria</taxon>
        <taxon>Bacillati</taxon>
        <taxon>Bacillota</taxon>
        <taxon>Clostridia</taxon>
        <taxon>Eubacteriales</taxon>
        <taxon>Clostridiaceae</taxon>
        <taxon>Clostridium</taxon>
    </lineage>
</organism>
<keyword evidence="1" id="KW-1133">Transmembrane helix</keyword>
<feature type="transmembrane region" description="Helical" evidence="1">
    <location>
        <begin position="34"/>
        <end position="60"/>
    </location>
</feature>
<name>A0A949TX33_9CLOT</name>
<gene>
    <name evidence="2" type="ORF">I6U48_03790</name>
</gene>
<proteinExistence type="predicted"/>
<feature type="transmembrane region" description="Helical" evidence="1">
    <location>
        <begin position="101"/>
        <end position="123"/>
    </location>
</feature>
<dbReference type="Proteomes" id="UP000694308">
    <property type="component" value="Unassembled WGS sequence"/>
</dbReference>
<dbReference type="AlphaFoldDB" id="A0A949TX33"/>
<evidence type="ECO:0000313" key="3">
    <source>
        <dbReference type="Proteomes" id="UP000694308"/>
    </source>
</evidence>